<protein>
    <submittedName>
        <fullName evidence="5">Uncharacterized protein</fullName>
    </submittedName>
</protein>
<comment type="caution">
    <text evidence="5">The sequence shown here is derived from an EMBL/GenBank/DDBJ whole genome shotgun (WGS) entry which is preliminary data.</text>
</comment>
<comment type="similarity">
    <text evidence="1">Belongs to the ATP-dependent AMP-binding enzyme family.</text>
</comment>
<name>A0AAV2R6A1_MEGNR</name>
<evidence type="ECO:0000256" key="1">
    <source>
        <dbReference type="ARBA" id="ARBA00006432"/>
    </source>
</evidence>
<gene>
    <name evidence="5" type="ORF">MNOR_LOCUS20216</name>
</gene>
<evidence type="ECO:0000313" key="5">
    <source>
        <dbReference type="EMBL" id="CAL4113875.1"/>
    </source>
</evidence>
<evidence type="ECO:0000256" key="2">
    <source>
        <dbReference type="ARBA" id="ARBA00022598"/>
    </source>
</evidence>
<accession>A0AAV2R6A1</accession>
<dbReference type="EMBL" id="CAXKWB010015461">
    <property type="protein sequence ID" value="CAL4113875.1"/>
    <property type="molecule type" value="Genomic_DNA"/>
</dbReference>
<dbReference type="GO" id="GO:0005886">
    <property type="term" value="C:plasma membrane"/>
    <property type="evidence" value="ECO:0007669"/>
    <property type="project" value="TreeGrafter"/>
</dbReference>
<sequence>TEFFKKFKTGRLCKFYYEQTSQAKIFAFLNIEGHPGCVGFLSVLLPWAIPSMLIKRDPDTGEHLRDEEGRCIKAAPGPKKPILIQALPLLNEIVRFLSKTIYRRTVILQTFSEKCVALTHCRTLLHILGVKSQYYSLRWRGENVSTTEVEGQVARIAGDKDTAVYGVQVEGQVARIAGVKDTAVYGVEGQVARIAGDKDTAVYGVQILLSNLIHNSISGTYKLRKSDLQKEGYDINLIKDPLFFLDAKQDKYVPLTSELYDTISEGKAGL</sequence>
<dbReference type="Proteomes" id="UP001497623">
    <property type="component" value="Unassembled WGS sequence"/>
</dbReference>
<evidence type="ECO:0000313" key="6">
    <source>
        <dbReference type="Proteomes" id="UP001497623"/>
    </source>
</evidence>
<dbReference type="GO" id="GO:0005324">
    <property type="term" value="F:long-chain fatty acid transmembrane transporter activity"/>
    <property type="evidence" value="ECO:0007669"/>
    <property type="project" value="TreeGrafter"/>
</dbReference>
<dbReference type="GO" id="GO:0044539">
    <property type="term" value="P:long-chain fatty acid import into cell"/>
    <property type="evidence" value="ECO:0007669"/>
    <property type="project" value="TreeGrafter"/>
</dbReference>
<keyword evidence="6" id="KW-1185">Reference proteome</keyword>
<feature type="non-terminal residue" evidence="5">
    <location>
        <position position="1"/>
    </location>
</feature>
<dbReference type="PANTHER" id="PTHR43107:SF15">
    <property type="entry name" value="FATTY ACID TRANSPORT PROTEIN 3, ISOFORM A"/>
    <property type="match status" value="1"/>
</dbReference>
<keyword evidence="3" id="KW-0547">Nucleotide-binding</keyword>
<proteinExistence type="inferred from homology"/>
<dbReference type="GO" id="GO:0005524">
    <property type="term" value="F:ATP binding"/>
    <property type="evidence" value="ECO:0007669"/>
    <property type="project" value="UniProtKB-KW"/>
</dbReference>
<reference evidence="5 6" key="1">
    <citation type="submission" date="2024-05" db="EMBL/GenBank/DDBJ databases">
        <authorList>
            <person name="Wallberg A."/>
        </authorList>
    </citation>
    <scope>NUCLEOTIDE SEQUENCE [LARGE SCALE GENOMIC DNA]</scope>
</reference>
<dbReference type="PANTHER" id="PTHR43107">
    <property type="entry name" value="LONG-CHAIN FATTY ACID TRANSPORT PROTEIN"/>
    <property type="match status" value="1"/>
</dbReference>
<dbReference type="GO" id="GO:0005789">
    <property type="term" value="C:endoplasmic reticulum membrane"/>
    <property type="evidence" value="ECO:0007669"/>
    <property type="project" value="TreeGrafter"/>
</dbReference>
<dbReference type="AlphaFoldDB" id="A0AAV2R6A1"/>
<evidence type="ECO:0000256" key="4">
    <source>
        <dbReference type="ARBA" id="ARBA00022840"/>
    </source>
</evidence>
<keyword evidence="2" id="KW-0436">Ligase</keyword>
<organism evidence="5 6">
    <name type="scientific">Meganyctiphanes norvegica</name>
    <name type="common">Northern krill</name>
    <name type="synonym">Thysanopoda norvegica</name>
    <dbReference type="NCBI Taxonomy" id="48144"/>
    <lineage>
        <taxon>Eukaryota</taxon>
        <taxon>Metazoa</taxon>
        <taxon>Ecdysozoa</taxon>
        <taxon>Arthropoda</taxon>
        <taxon>Crustacea</taxon>
        <taxon>Multicrustacea</taxon>
        <taxon>Malacostraca</taxon>
        <taxon>Eumalacostraca</taxon>
        <taxon>Eucarida</taxon>
        <taxon>Euphausiacea</taxon>
        <taxon>Euphausiidae</taxon>
        <taxon>Meganyctiphanes</taxon>
    </lineage>
</organism>
<keyword evidence="4" id="KW-0067">ATP-binding</keyword>
<evidence type="ECO:0000256" key="3">
    <source>
        <dbReference type="ARBA" id="ARBA00022741"/>
    </source>
</evidence>
<dbReference type="GO" id="GO:0004467">
    <property type="term" value="F:long-chain fatty acid-CoA ligase activity"/>
    <property type="evidence" value="ECO:0007669"/>
    <property type="project" value="TreeGrafter"/>
</dbReference>